<accession>A0A8B8RE00</accession>
<organism evidence="6 7">
    <name type="scientific">Camelus ferus</name>
    <name type="common">Wild bactrian camel</name>
    <name type="synonym">Camelus bactrianus ferus</name>
    <dbReference type="NCBI Taxonomy" id="419612"/>
    <lineage>
        <taxon>Eukaryota</taxon>
        <taxon>Metazoa</taxon>
        <taxon>Chordata</taxon>
        <taxon>Craniata</taxon>
        <taxon>Vertebrata</taxon>
        <taxon>Euteleostomi</taxon>
        <taxon>Mammalia</taxon>
        <taxon>Eutheria</taxon>
        <taxon>Laurasiatheria</taxon>
        <taxon>Artiodactyla</taxon>
        <taxon>Tylopoda</taxon>
        <taxon>Camelidae</taxon>
        <taxon>Camelus</taxon>
    </lineage>
</organism>
<reference evidence="7" key="1">
    <citation type="submission" date="2025-08" db="UniProtKB">
        <authorList>
            <consortium name="RefSeq"/>
        </authorList>
    </citation>
    <scope>IDENTIFICATION</scope>
    <source>
        <tissue evidence="7">Ear skin</tissue>
    </source>
</reference>
<name>A0A8B8RE00_CAMFR</name>
<dbReference type="InterPro" id="IPR053081">
    <property type="entry name" value="SIM_Modulators"/>
</dbReference>
<dbReference type="CTD" id="440335"/>
<evidence type="ECO:0000256" key="1">
    <source>
        <dbReference type="ARBA" id="ARBA00004167"/>
    </source>
</evidence>
<protein>
    <submittedName>
        <fullName evidence="7">Small integral membrane protein 22 isoform X1</fullName>
    </submittedName>
</protein>
<dbReference type="CDD" id="cd20255">
    <property type="entry name" value="CASIMO1_SMIM22"/>
    <property type="match status" value="1"/>
</dbReference>
<dbReference type="KEGG" id="cfr:102521941"/>
<evidence type="ECO:0000256" key="5">
    <source>
        <dbReference type="SAM" id="Phobius"/>
    </source>
</evidence>
<evidence type="ECO:0000256" key="2">
    <source>
        <dbReference type="ARBA" id="ARBA00022692"/>
    </source>
</evidence>
<dbReference type="GeneID" id="102521941"/>
<evidence type="ECO:0000256" key="3">
    <source>
        <dbReference type="ARBA" id="ARBA00022989"/>
    </source>
</evidence>
<feature type="transmembrane region" description="Helical" evidence="5">
    <location>
        <begin position="70"/>
        <end position="89"/>
    </location>
</feature>
<evidence type="ECO:0000313" key="7">
    <source>
        <dbReference type="RefSeq" id="XP_032316206.1"/>
    </source>
</evidence>
<keyword evidence="3 5" id="KW-1133">Transmembrane helix</keyword>
<dbReference type="GO" id="GO:0042127">
    <property type="term" value="P:regulation of cell population proliferation"/>
    <property type="evidence" value="ECO:0007669"/>
    <property type="project" value="TreeGrafter"/>
</dbReference>
<proteinExistence type="predicted"/>
<dbReference type="GO" id="GO:0016020">
    <property type="term" value="C:membrane"/>
    <property type="evidence" value="ECO:0007669"/>
    <property type="project" value="UniProtKB-SubCell"/>
</dbReference>
<gene>
    <name evidence="7" type="primary">SMIM22</name>
</gene>
<evidence type="ECO:0000313" key="6">
    <source>
        <dbReference type="Proteomes" id="UP000694856"/>
    </source>
</evidence>
<keyword evidence="2 5" id="KW-0812">Transmembrane</keyword>
<dbReference type="RefSeq" id="XP_032316206.1">
    <property type="nucleotide sequence ID" value="XM_032460315.1"/>
</dbReference>
<dbReference type="InterPro" id="IPR031671">
    <property type="entry name" value="SMIM5/18/22"/>
</dbReference>
<sequence>MRIRKQEVVCAPRTQDRSGWGSPEAGGTQDLPAEMALSTEDLKQELNATVQQVLGKLRSGQLFQSKWDTAAFLIFLIFLGIVLLLLLLVCFHCCCPDCCQHHSPRSQKKNSRGFDNLALEP</sequence>
<dbReference type="PANTHER" id="PTHR36982:SF3">
    <property type="entry name" value="SMALL INTEGRAL MEMBRANE PROTEIN 22"/>
    <property type="match status" value="1"/>
</dbReference>
<keyword evidence="4 5" id="KW-0472">Membrane</keyword>
<comment type="subcellular location">
    <subcellularLocation>
        <location evidence="1">Membrane</location>
        <topology evidence="1">Single-pass membrane protein</topology>
    </subcellularLocation>
</comment>
<dbReference type="AlphaFoldDB" id="A0A8B8RE00"/>
<keyword evidence="6" id="KW-1185">Reference proteome</keyword>
<dbReference type="PANTHER" id="PTHR36982">
    <property type="entry name" value="CLCA DOMAIN-CONTAINING PROTEIN"/>
    <property type="match status" value="1"/>
</dbReference>
<evidence type="ECO:0000256" key="4">
    <source>
        <dbReference type="ARBA" id="ARBA00023136"/>
    </source>
</evidence>
<dbReference type="Pfam" id="PF15831">
    <property type="entry name" value="SMIM5_18_22"/>
    <property type="match status" value="1"/>
</dbReference>
<dbReference type="Proteomes" id="UP000694856">
    <property type="component" value="Chromosome 18"/>
</dbReference>